<accession>A0A0N5AEU9</accession>
<sequence length="39" mass="4684">MDECQWFCGNNKIQTAFQQCLECLSWRGQHCLKCFEIEL</sequence>
<organism evidence="1 2">
    <name type="scientific">Syphacia muris</name>
    <dbReference type="NCBI Taxonomy" id="451379"/>
    <lineage>
        <taxon>Eukaryota</taxon>
        <taxon>Metazoa</taxon>
        <taxon>Ecdysozoa</taxon>
        <taxon>Nematoda</taxon>
        <taxon>Chromadorea</taxon>
        <taxon>Rhabditida</taxon>
        <taxon>Spirurina</taxon>
        <taxon>Oxyuridomorpha</taxon>
        <taxon>Oxyuroidea</taxon>
        <taxon>Oxyuridae</taxon>
        <taxon>Syphacia</taxon>
    </lineage>
</organism>
<evidence type="ECO:0000313" key="1">
    <source>
        <dbReference type="Proteomes" id="UP000046393"/>
    </source>
</evidence>
<evidence type="ECO:0000313" key="2">
    <source>
        <dbReference type="WBParaSite" id="SMUV_0000277201-mRNA-1"/>
    </source>
</evidence>
<reference evidence="2" key="1">
    <citation type="submission" date="2017-02" db="UniProtKB">
        <authorList>
            <consortium name="WormBaseParasite"/>
        </authorList>
    </citation>
    <scope>IDENTIFICATION</scope>
</reference>
<name>A0A0N5AEU9_9BILA</name>
<protein>
    <submittedName>
        <fullName evidence="2">Uncharacterized protein</fullName>
    </submittedName>
</protein>
<keyword evidence="1" id="KW-1185">Reference proteome</keyword>
<dbReference type="WBParaSite" id="SMUV_0000277201-mRNA-1">
    <property type="protein sequence ID" value="SMUV_0000277201-mRNA-1"/>
    <property type="gene ID" value="SMUV_0000277201"/>
</dbReference>
<dbReference type="AlphaFoldDB" id="A0A0N5AEU9"/>
<dbReference type="Proteomes" id="UP000046393">
    <property type="component" value="Unplaced"/>
</dbReference>
<proteinExistence type="predicted"/>